<keyword evidence="7 10" id="KW-0067">ATP-binding</keyword>
<feature type="binding site" evidence="10">
    <location>
        <begin position="86"/>
        <end position="87"/>
    </location>
    <ligand>
        <name>ATP</name>
        <dbReference type="ChEBI" id="CHEBI:30616"/>
    </ligand>
</feature>
<evidence type="ECO:0000259" key="11">
    <source>
        <dbReference type="Pfam" id="PF00156"/>
    </source>
</evidence>
<comment type="caution">
    <text evidence="13">The sequence shown here is derived from an EMBL/GenBank/DDBJ whole genome shotgun (WGS) entry which is preliminary data.</text>
</comment>
<dbReference type="GO" id="GO:0016301">
    <property type="term" value="F:kinase activity"/>
    <property type="evidence" value="ECO:0007669"/>
    <property type="project" value="UniProtKB-KW"/>
</dbReference>
<dbReference type="GO" id="GO:0009165">
    <property type="term" value="P:nucleotide biosynthetic process"/>
    <property type="evidence" value="ECO:0007669"/>
    <property type="project" value="UniProtKB-KW"/>
</dbReference>
<dbReference type="GO" id="GO:0005737">
    <property type="term" value="C:cytoplasm"/>
    <property type="evidence" value="ECO:0007669"/>
    <property type="project" value="UniProtKB-SubCell"/>
</dbReference>
<dbReference type="InterPro" id="IPR037514">
    <property type="entry name" value="Rib-P_diPkinase_arc"/>
</dbReference>
<evidence type="ECO:0000256" key="8">
    <source>
        <dbReference type="ARBA" id="ARBA00022842"/>
    </source>
</evidence>
<dbReference type="GO" id="GO:0005524">
    <property type="term" value="F:ATP binding"/>
    <property type="evidence" value="ECO:0007669"/>
    <property type="project" value="UniProtKB-KW"/>
</dbReference>
<dbReference type="SMART" id="SM01400">
    <property type="entry name" value="Pribosyltran_N"/>
    <property type="match status" value="1"/>
</dbReference>
<dbReference type="GO" id="GO:0006015">
    <property type="term" value="P:5-phosphoribose 1-diphosphate biosynthetic process"/>
    <property type="evidence" value="ECO:0007669"/>
    <property type="project" value="UniProtKB-UniRule"/>
</dbReference>
<keyword evidence="3 10" id="KW-0479">Metal-binding</keyword>
<keyword evidence="2 10" id="KW-0808">Transferase</keyword>
<evidence type="ECO:0000256" key="2">
    <source>
        <dbReference type="ARBA" id="ARBA00022679"/>
    </source>
</evidence>
<sequence>MKVIYTDKSQIIASKVAENLGAPLGEVKKSRFPDNEIYIRADGLDDRTVIVSSLPDAESIVELLLLIDACEGSEVSLVIPYMAYARQDKRFNTGEPISIRAIAQALSRGVARIITVNIHEPDVLKYFGVPAVNISIAPAVGEYLAKTAIENPLILAPDDGAWPFAQGVAADCGWDCNHLDKTRHSGVEVSIRQKDVGVAGRNVVIVDDIISTGGTLTTAAEMLAAEGARSISAACVHGVFSGGGYARLIAAGFSQIASSDTIERGCSVISAAPAIAEALRR</sequence>
<comment type="catalytic activity">
    <reaction evidence="9 10">
        <text>D-ribose 5-phosphate + ATP = 5-phospho-alpha-D-ribose 1-diphosphate + AMP + H(+)</text>
        <dbReference type="Rhea" id="RHEA:15609"/>
        <dbReference type="ChEBI" id="CHEBI:15378"/>
        <dbReference type="ChEBI" id="CHEBI:30616"/>
        <dbReference type="ChEBI" id="CHEBI:58017"/>
        <dbReference type="ChEBI" id="CHEBI:78346"/>
        <dbReference type="ChEBI" id="CHEBI:456215"/>
        <dbReference type="EC" id="2.7.6.1"/>
    </reaction>
</comment>
<dbReference type="PANTHER" id="PTHR10210">
    <property type="entry name" value="RIBOSE-PHOSPHATE DIPHOSPHOKINASE FAMILY MEMBER"/>
    <property type="match status" value="1"/>
</dbReference>
<evidence type="ECO:0000259" key="12">
    <source>
        <dbReference type="Pfam" id="PF13793"/>
    </source>
</evidence>
<keyword evidence="4 10" id="KW-0545">Nucleotide biosynthesis</keyword>
<name>A0ABD4TKL8_9EURY</name>
<dbReference type="PANTHER" id="PTHR10210:SF32">
    <property type="entry name" value="RIBOSE-PHOSPHATE PYROPHOSPHOKINASE 2"/>
    <property type="match status" value="1"/>
</dbReference>
<feature type="active site" evidence="10">
    <location>
        <position position="181"/>
    </location>
</feature>
<feature type="binding site" evidence="10">
    <location>
        <position position="207"/>
    </location>
    <ligand>
        <name>D-ribose 5-phosphate</name>
        <dbReference type="ChEBI" id="CHEBI:78346"/>
    </ligand>
</feature>
<keyword evidence="5 10" id="KW-0547">Nucleotide-binding</keyword>
<keyword evidence="8 10" id="KW-0460">Magnesium</keyword>
<dbReference type="GO" id="GO:0000287">
    <property type="term" value="F:magnesium ion binding"/>
    <property type="evidence" value="ECO:0007669"/>
    <property type="project" value="UniProtKB-UniRule"/>
</dbReference>
<gene>
    <name evidence="10" type="primary">prs</name>
    <name evidence="13" type="ORF">FTO68_07025</name>
</gene>
<protein>
    <recommendedName>
        <fullName evidence="10">Ribose-phosphate pyrophosphokinase</fullName>
        <shortName evidence="10">RPPK</shortName>
        <ecNumber evidence="10">2.7.6.1</ecNumber>
    </recommendedName>
    <alternativeName>
        <fullName evidence="10">5-phospho-D-ribosyl alpha-1-diphosphate synthase</fullName>
    </alternativeName>
    <alternativeName>
        <fullName evidence="10">Phosphoribosyl diphosphate synthase</fullName>
    </alternativeName>
    <alternativeName>
        <fullName evidence="10">Phosphoribosyl pyrophosphate synthase</fullName>
        <shortName evidence="10">P-Rib-PP synthase</shortName>
        <shortName evidence="10">PRPP synthase</shortName>
        <shortName evidence="10">PRPPase</shortName>
    </alternativeName>
</protein>
<dbReference type="EMBL" id="VOTZ01000013">
    <property type="protein sequence ID" value="MCQ1538734.1"/>
    <property type="molecule type" value="Genomic_DNA"/>
</dbReference>
<comment type="cofactor">
    <cofactor evidence="10">
        <name>Mg(2+)</name>
        <dbReference type="ChEBI" id="CHEBI:18420"/>
    </cofactor>
    <text evidence="10">Binds 2 Mg(2+) ions per subunit.</text>
</comment>
<evidence type="ECO:0000313" key="14">
    <source>
        <dbReference type="Proteomes" id="UP001524383"/>
    </source>
</evidence>
<keyword evidence="1 10" id="KW-0963">Cytoplasm</keyword>
<dbReference type="HAMAP" id="MF_00583_A">
    <property type="entry name" value="RibP_PPkinase_A"/>
    <property type="match status" value="1"/>
</dbReference>
<evidence type="ECO:0000256" key="5">
    <source>
        <dbReference type="ARBA" id="ARBA00022741"/>
    </source>
</evidence>
<feature type="binding site" evidence="10">
    <location>
        <begin position="34"/>
        <end position="36"/>
    </location>
    <ligand>
        <name>ATP</name>
        <dbReference type="ChEBI" id="CHEBI:30616"/>
    </ligand>
</feature>
<comment type="function">
    <text evidence="10">Involved in the biosynthesis of the central metabolite phospho-alpha-D-ribosyl-1-pyrophosphate (PRPP) via the transfer of pyrophosphoryl group from ATP to 1-hydroxyl of ribose-5-phosphate (Rib-5-P).</text>
</comment>
<keyword evidence="6 10" id="KW-0418">Kinase</keyword>
<dbReference type="AlphaFoldDB" id="A0ABD4TKL8"/>
<dbReference type="SUPFAM" id="SSF53271">
    <property type="entry name" value="PRTase-like"/>
    <property type="match status" value="2"/>
</dbReference>
<dbReference type="NCBIfam" id="NF002095">
    <property type="entry name" value="PRK00934.1"/>
    <property type="match status" value="1"/>
</dbReference>
<evidence type="ECO:0000256" key="6">
    <source>
        <dbReference type="ARBA" id="ARBA00022777"/>
    </source>
</evidence>
<dbReference type="Pfam" id="PF13793">
    <property type="entry name" value="Pribosyltran_N"/>
    <property type="match status" value="1"/>
</dbReference>
<dbReference type="InterPro" id="IPR029057">
    <property type="entry name" value="PRTase-like"/>
</dbReference>
<evidence type="ECO:0000313" key="13">
    <source>
        <dbReference type="EMBL" id="MCQ1538734.1"/>
    </source>
</evidence>
<evidence type="ECO:0000256" key="4">
    <source>
        <dbReference type="ARBA" id="ARBA00022727"/>
    </source>
</evidence>
<comment type="pathway">
    <text evidence="10">Metabolic intermediate biosynthesis; 5-phospho-alpha-D-ribose 1-diphosphate biosynthesis; 5-phospho-alpha-D-ribose 1-diphosphate from D-ribose 5-phosphate (route I): step 1/1.</text>
</comment>
<comment type="similarity">
    <text evidence="10">Belongs to the ribose-phosphate pyrophosphokinase family. Class III (archaeal) subfamily.</text>
</comment>
<feature type="domain" description="Phosphoribosyltransferase" evidence="11">
    <location>
        <begin position="143"/>
        <end position="237"/>
    </location>
</feature>
<dbReference type="InterPro" id="IPR005946">
    <property type="entry name" value="Rib-P_diPkinase"/>
</dbReference>
<proteinExistence type="inferred from homology"/>
<evidence type="ECO:0000256" key="3">
    <source>
        <dbReference type="ARBA" id="ARBA00022723"/>
    </source>
</evidence>
<dbReference type="InterPro" id="IPR029099">
    <property type="entry name" value="Pribosyltran_N"/>
</dbReference>
<feature type="binding site" evidence="10">
    <location>
        <begin position="211"/>
        <end position="215"/>
    </location>
    <ligand>
        <name>D-ribose 5-phosphate</name>
        <dbReference type="ChEBI" id="CHEBI:78346"/>
    </ligand>
</feature>
<dbReference type="Pfam" id="PF00156">
    <property type="entry name" value="Pribosyltran"/>
    <property type="match status" value="1"/>
</dbReference>
<comment type="subcellular location">
    <subcellularLocation>
        <location evidence="10">Cytoplasm</location>
    </subcellularLocation>
</comment>
<evidence type="ECO:0000256" key="1">
    <source>
        <dbReference type="ARBA" id="ARBA00022490"/>
    </source>
</evidence>
<dbReference type="CDD" id="cd06223">
    <property type="entry name" value="PRTases_typeI"/>
    <property type="match status" value="1"/>
</dbReference>
<dbReference type="InterPro" id="IPR000836">
    <property type="entry name" value="PRTase_dom"/>
</dbReference>
<accession>A0ABD4TKL8</accession>
<evidence type="ECO:0000256" key="7">
    <source>
        <dbReference type="ARBA" id="ARBA00022840"/>
    </source>
</evidence>
<dbReference type="Proteomes" id="UP001524383">
    <property type="component" value="Unassembled WGS sequence"/>
</dbReference>
<dbReference type="RefSeq" id="WP_255332686.1">
    <property type="nucleotide sequence ID" value="NZ_VOTZ01000013.1"/>
</dbReference>
<dbReference type="NCBIfam" id="TIGR01251">
    <property type="entry name" value="ribP_PPkin"/>
    <property type="match status" value="1"/>
</dbReference>
<feature type="binding site" evidence="10">
    <location>
        <position position="158"/>
    </location>
    <ligand>
        <name>Mg(2+)</name>
        <dbReference type="ChEBI" id="CHEBI:18420"/>
        <label>2</label>
    </ligand>
</feature>
<dbReference type="Gene3D" id="3.40.50.2020">
    <property type="match status" value="2"/>
</dbReference>
<organism evidence="13 14">
    <name type="scientific">Methanocalculus taiwanensis</name>
    <dbReference type="NCBI Taxonomy" id="106207"/>
    <lineage>
        <taxon>Archaea</taxon>
        <taxon>Methanobacteriati</taxon>
        <taxon>Methanobacteriota</taxon>
        <taxon>Stenosarchaea group</taxon>
        <taxon>Methanomicrobia</taxon>
        <taxon>Methanomicrobiales</taxon>
        <taxon>Methanocalculaceae</taxon>
        <taxon>Methanocalculus</taxon>
    </lineage>
</organism>
<dbReference type="EC" id="2.7.6.1" evidence="10"/>
<feature type="binding site" evidence="10">
    <location>
        <position position="183"/>
    </location>
    <ligand>
        <name>D-ribose 5-phosphate</name>
        <dbReference type="ChEBI" id="CHEBI:78346"/>
    </ligand>
</feature>
<reference evidence="13 14" key="1">
    <citation type="submission" date="2019-08" db="EMBL/GenBank/DDBJ databases">
        <authorList>
            <person name="Chen S.-C."/>
            <person name="Lai M.-C."/>
            <person name="You Y.-T."/>
        </authorList>
    </citation>
    <scope>NUCLEOTIDE SEQUENCE [LARGE SCALE GENOMIC DNA]</scope>
    <source>
        <strain evidence="13 14">P2F9704a</strain>
    </source>
</reference>
<evidence type="ECO:0000256" key="10">
    <source>
        <dbReference type="HAMAP-Rule" id="MF_00583"/>
    </source>
</evidence>
<keyword evidence="14" id="KW-1185">Reference proteome</keyword>
<dbReference type="FunFam" id="3.40.50.2020:FF:000014">
    <property type="entry name" value="Ribose-phosphate pyrophosphokinase 1"/>
    <property type="match status" value="1"/>
</dbReference>
<evidence type="ECO:0000256" key="9">
    <source>
        <dbReference type="ARBA" id="ARBA00049535"/>
    </source>
</evidence>
<dbReference type="GO" id="GO:0004749">
    <property type="term" value="F:ribose phosphate diphosphokinase activity"/>
    <property type="evidence" value="ECO:0007669"/>
    <property type="project" value="UniProtKB-UniRule"/>
</dbReference>
<feature type="domain" description="Ribose-phosphate pyrophosphokinase N-terminal" evidence="12">
    <location>
        <begin position="1"/>
        <end position="107"/>
    </location>
</feature>
<feature type="binding site" evidence="10">
    <location>
        <position position="119"/>
    </location>
    <ligand>
        <name>Mg(2+)</name>
        <dbReference type="ChEBI" id="CHEBI:18420"/>
        <label>1</label>
    </ligand>
</feature>